<organism evidence="7 8">
    <name type="scientific">Diaporthe vaccinii</name>
    <dbReference type="NCBI Taxonomy" id="105482"/>
    <lineage>
        <taxon>Eukaryota</taxon>
        <taxon>Fungi</taxon>
        <taxon>Dikarya</taxon>
        <taxon>Ascomycota</taxon>
        <taxon>Pezizomycotina</taxon>
        <taxon>Sordariomycetes</taxon>
        <taxon>Sordariomycetidae</taxon>
        <taxon>Diaporthales</taxon>
        <taxon>Diaporthaceae</taxon>
        <taxon>Diaporthe</taxon>
        <taxon>Diaporthe eres species complex</taxon>
    </lineage>
</organism>
<dbReference type="InterPro" id="IPR048327">
    <property type="entry name" value="Dyp_perox_N"/>
</dbReference>
<sequence length="223" mass="24652">MNMLYTCVPRSCLSHSLSPAPLFFRSRLWHPTSTARRPVDCNRHFSPRTDSNSSAAMNPQAFEAPLTQSATFLVLSATDEPYAVRNIRSAISSSSDITKNISTRHPSAHLSCTVGIGSKIWDELAQVPRPTELRPFKEVRGSKHIAVSTPGDLLLHIRSERRDMSFEFERQVMDLLGGAVKTEDETVGFRYFDARDVLGFVDGTANPVGPDISEAVLTSPHPI</sequence>
<dbReference type="InterPro" id="IPR011008">
    <property type="entry name" value="Dimeric_a/b-barrel"/>
</dbReference>
<name>A0ABR4E9Q8_9PEZI</name>
<evidence type="ECO:0000256" key="1">
    <source>
        <dbReference type="ARBA" id="ARBA00001970"/>
    </source>
</evidence>
<keyword evidence="8" id="KW-1185">Reference proteome</keyword>
<evidence type="ECO:0000256" key="5">
    <source>
        <dbReference type="ARBA" id="ARBA00023004"/>
    </source>
</evidence>
<reference evidence="7 8" key="1">
    <citation type="submission" date="2024-03" db="EMBL/GenBank/DDBJ databases">
        <title>A high-quality draft genome sequence of Diaporthe vaccinii, a causative agent of upright dieback and viscid rot disease in cranberry plants.</title>
        <authorList>
            <person name="Sarrasin M."/>
            <person name="Lang B.F."/>
            <person name="Burger G."/>
        </authorList>
    </citation>
    <scope>NUCLEOTIDE SEQUENCE [LARGE SCALE GENOMIC DNA]</scope>
    <source>
        <strain evidence="7 8">IS7</strain>
    </source>
</reference>
<keyword evidence="4" id="KW-0560">Oxidoreductase</keyword>
<dbReference type="InterPro" id="IPR006314">
    <property type="entry name" value="Dyp_peroxidase"/>
</dbReference>
<protein>
    <recommendedName>
        <fullName evidence="6">Dyp-type peroxidase N-terminal domain-containing protein</fullName>
    </recommendedName>
</protein>
<evidence type="ECO:0000256" key="4">
    <source>
        <dbReference type="ARBA" id="ARBA00023002"/>
    </source>
</evidence>
<feature type="domain" description="Dyp-type peroxidase N-terminal" evidence="6">
    <location>
        <begin position="83"/>
        <end position="190"/>
    </location>
</feature>
<keyword evidence="2" id="KW-0575">Peroxidase</keyword>
<dbReference type="PROSITE" id="PS51404">
    <property type="entry name" value="DYP_PEROXIDASE"/>
    <property type="match status" value="1"/>
</dbReference>
<dbReference type="PANTHER" id="PTHR30521:SF0">
    <property type="entry name" value="DYP-TYPE PEROXIDASE FAMILY PROTEIN"/>
    <property type="match status" value="1"/>
</dbReference>
<evidence type="ECO:0000259" key="6">
    <source>
        <dbReference type="Pfam" id="PF04261"/>
    </source>
</evidence>
<dbReference type="PANTHER" id="PTHR30521">
    <property type="entry name" value="DEFERROCHELATASE/PEROXIDASE"/>
    <property type="match status" value="1"/>
</dbReference>
<accession>A0ABR4E9Q8</accession>
<keyword evidence="5" id="KW-0408">Iron</keyword>
<dbReference type="Proteomes" id="UP001600888">
    <property type="component" value="Unassembled WGS sequence"/>
</dbReference>
<dbReference type="EMBL" id="JBAWTH010000079">
    <property type="protein sequence ID" value="KAL2279150.1"/>
    <property type="molecule type" value="Genomic_DNA"/>
</dbReference>
<dbReference type="Pfam" id="PF04261">
    <property type="entry name" value="Dyp_perox_N"/>
    <property type="match status" value="1"/>
</dbReference>
<keyword evidence="3" id="KW-0479">Metal-binding</keyword>
<evidence type="ECO:0000313" key="7">
    <source>
        <dbReference type="EMBL" id="KAL2279150.1"/>
    </source>
</evidence>
<dbReference type="SUPFAM" id="SSF54909">
    <property type="entry name" value="Dimeric alpha+beta barrel"/>
    <property type="match status" value="1"/>
</dbReference>
<dbReference type="NCBIfam" id="TIGR01413">
    <property type="entry name" value="Dyp_perox_fam"/>
    <property type="match status" value="1"/>
</dbReference>
<evidence type="ECO:0000256" key="2">
    <source>
        <dbReference type="ARBA" id="ARBA00022559"/>
    </source>
</evidence>
<gene>
    <name evidence="7" type="ORF">FJTKL_13715</name>
</gene>
<comment type="cofactor">
    <cofactor evidence="1">
        <name>heme b</name>
        <dbReference type="ChEBI" id="CHEBI:60344"/>
    </cofactor>
</comment>
<evidence type="ECO:0000256" key="3">
    <source>
        <dbReference type="ARBA" id="ARBA00022723"/>
    </source>
</evidence>
<comment type="caution">
    <text evidence="7">The sequence shown here is derived from an EMBL/GenBank/DDBJ whole genome shotgun (WGS) entry which is preliminary data.</text>
</comment>
<evidence type="ECO:0000313" key="8">
    <source>
        <dbReference type="Proteomes" id="UP001600888"/>
    </source>
</evidence>
<proteinExistence type="predicted"/>